<keyword evidence="1" id="KW-0812">Transmembrane</keyword>
<dbReference type="Proteomes" id="UP001060733">
    <property type="component" value="Chromosome"/>
</dbReference>
<dbReference type="RefSeq" id="WP_263278535.1">
    <property type="nucleotide sequence ID" value="NZ_CP106795.1"/>
</dbReference>
<protein>
    <submittedName>
        <fullName evidence="2">Uncharacterized protein</fullName>
    </submittedName>
</protein>
<reference evidence="2" key="1">
    <citation type="submission" date="2022-10" db="EMBL/GenBank/DDBJ databases">
        <authorList>
            <person name="Mo P."/>
        </authorList>
    </citation>
    <scope>NUCLEOTIDE SEQUENCE</scope>
    <source>
        <strain evidence="2">HUAS 14-6</strain>
    </source>
</reference>
<keyword evidence="1" id="KW-0472">Membrane</keyword>
<keyword evidence="1" id="KW-1133">Transmembrane helix</keyword>
<evidence type="ECO:0000313" key="2">
    <source>
        <dbReference type="EMBL" id="UXY37196.1"/>
    </source>
</evidence>
<organism evidence="2 3">
    <name type="scientific">Streptomyces albidocamelliae</name>
    <dbReference type="NCBI Taxonomy" id="2981135"/>
    <lineage>
        <taxon>Bacteria</taxon>
        <taxon>Bacillati</taxon>
        <taxon>Actinomycetota</taxon>
        <taxon>Actinomycetes</taxon>
        <taxon>Kitasatosporales</taxon>
        <taxon>Streptomycetaceae</taxon>
        <taxon>Streptomyces</taxon>
    </lineage>
</organism>
<keyword evidence="3" id="KW-1185">Reference proteome</keyword>
<feature type="transmembrane region" description="Helical" evidence="1">
    <location>
        <begin position="33"/>
        <end position="50"/>
    </location>
</feature>
<accession>A0ABY6ES47</accession>
<dbReference type="EMBL" id="CP106795">
    <property type="protein sequence ID" value="UXY37196.1"/>
    <property type="molecule type" value="Genomic_DNA"/>
</dbReference>
<sequence>MTVAAGAAVGLVAPAVGRRLAFGAPAAVRMSLPALPVIVATASAAWWLFATRGTLDGCPGDSGLCPASDVPPSWPARIPV</sequence>
<evidence type="ECO:0000313" key="3">
    <source>
        <dbReference type="Proteomes" id="UP001060733"/>
    </source>
</evidence>
<evidence type="ECO:0000256" key="1">
    <source>
        <dbReference type="SAM" id="Phobius"/>
    </source>
</evidence>
<name>A0ABY6ES47_9ACTN</name>
<gene>
    <name evidence="2" type="ORF">N8I86_22190</name>
</gene>
<proteinExistence type="predicted"/>